<dbReference type="EMBL" id="MBRJ01000055">
    <property type="protein sequence ID" value="OHX41687.1"/>
    <property type="molecule type" value="Genomic_DNA"/>
</dbReference>
<organism evidence="1 2">
    <name type="scientific">Cytobacillus oceanisediminis</name>
    <dbReference type="NCBI Taxonomy" id="665099"/>
    <lineage>
        <taxon>Bacteria</taxon>
        <taxon>Bacillati</taxon>
        <taxon>Bacillota</taxon>
        <taxon>Bacilli</taxon>
        <taxon>Bacillales</taxon>
        <taxon>Bacillaceae</taxon>
        <taxon>Cytobacillus</taxon>
    </lineage>
</organism>
<comment type="caution">
    <text evidence="1">The sequence shown here is derived from an EMBL/GenBank/DDBJ whole genome shotgun (WGS) entry which is preliminary data.</text>
</comment>
<protein>
    <submittedName>
        <fullName evidence="1">Uncharacterized protein</fullName>
    </submittedName>
</protein>
<dbReference type="Proteomes" id="UP000180194">
    <property type="component" value="Unassembled WGS sequence"/>
</dbReference>
<dbReference type="RefSeq" id="WP_071159608.1">
    <property type="nucleotide sequence ID" value="NZ_MBRJ01000055.1"/>
</dbReference>
<keyword evidence="2" id="KW-1185">Reference proteome</keyword>
<evidence type="ECO:0000313" key="1">
    <source>
        <dbReference type="EMBL" id="OHX41687.1"/>
    </source>
</evidence>
<name>A0ABX3CKE8_9BACI</name>
<evidence type="ECO:0000313" key="2">
    <source>
        <dbReference type="Proteomes" id="UP000180194"/>
    </source>
</evidence>
<reference evidence="1 2" key="1">
    <citation type="submission" date="2016-07" db="EMBL/GenBank/DDBJ databases">
        <title>Bacillus oceanisediminis whole genome.</title>
        <authorList>
            <person name="Pal Y."/>
            <person name="Verma A."/>
            <person name="Mual P."/>
            <person name="Srinivasan K."/>
        </authorList>
    </citation>
    <scope>NUCLEOTIDE SEQUENCE [LARGE SCALE GENOMIC DNA]</scope>
    <source>
        <strain evidence="1 2">Bhandara28</strain>
    </source>
</reference>
<accession>A0ABX3CKE8</accession>
<gene>
    <name evidence="1" type="ORF">BBV17_28010</name>
</gene>
<proteinExistence type="predicted"/>
<sequence length="89" mass="10510">MKQLDLFSFALEDQIIDLRQGEEMEFFRGKERLLIQKHNKYKGVCHYQGPDFSGYALHLNEKGQFGGLDIFVASIERWLDGRGWRETKE</sequence>